<dbReference type="Gene3D" id="2.30.29.170">
    <property type="match status" value="1"/>
</dbReference>
<reference evidence="7" key="1">
    <citation type="submission" date="2021-02" db="EMBL/GenBank/DDBJ databases">
        <authorList>
            <person name="Nowell W R."/>
        </authorList>
    </citation>
    <scope>NUCLEOTIDE SEQUENCE</scope>
    <source>
        <strain evidence="7">Ploen Becks lab</strain>
    </source>
</reference>
<evidence type="ECO:0000259" key="6">
    <source>
        <dbReference type="PROSITE" id="PS51336"/>
    </source>
</evidence>
<keyword evidence="8" id="KW-1185">Reference proteome</keyword>
<evidence type="ECO:0000313" key="8">
    <source>
        <dbReference type="Proteomes" id="UP000663879"/>
    </source>
</evidence>
<dbReference type="InterPro" id="IPR057579">
    <property type="entry name" value="DM10_NDK7"/>
</dbReference>
<dbReference type="SUPFAM" id="SSF54919">
    <property type="entry name" value="Nucleoside diphosphate kinase, NDK"/>
    <property type="match status" value="2"/>
</dbReference>
<accession>A0A813S6Z1</accession>
<name>A0A813S6Z1_9BILA</name>
<organism evidence="7 8">
    <name type="scientific">Brachionus calyciflorus</name>
    <dbReference type="NCBI Taxonomy" id="104777"/>
    <lineage>
        <taxon>Eukaryota</taxon>
        <taxon>Metazoa</taxon>
        <taxon>Spiralia</taxon>
        <taxon>Gnathifera</taxon>
        <taxon>Rotifera</taxon>
        <taxon>Eurotatoria</taxon>
        <taxon>Monogononta</taxon>
        <taxon>Pseudotrocha</taxon>
        <taxon>Ploima</taxon>
        <taxon>Brachionidae</taxon>
        <taxon>Brachionus</taxon>
    </lineage>
</organism>
<dbReference type="SMART" id="SM00562">
    <property type="entry name" value="NDK"/>
    <property type="match status" value="1"/>
</dbReference>
<dbReference type="CDD" id="cd04412">
    <property type="entry name" value="NDPk7B"/>
    <property type="match status" value="1"/>
</dbReference>
<dbReference type="InterPro" id="IPR037993">
    <property type="entry name" value="NDPk7B"/>
</dbReference>
<protein>
    <recommendedName>
        <fullName evidence="6">DM10 domain-containing protein</fullName>
    </recommendedName>
</protein>
<comment type="caution">
    <text evidence="7">The sequence shown here is derived from an EMBL/GenBank/DDBJ whole genome shotgun (WGS) entry which is preliminary data.</text>
</comment>
<comment type="similarity">
    <text evidence="5">Belongs to the NDK family.</text>
</comment>
<evidence type="ECO:0000313" key="7">
    <source>
        <dbReference type="EMBL" id="CAF0792128.1"/>
    </source>
</evidence>
<dbReference type="PANTHER" id="PTHR43109:SF2">
    <property type="entry name" value="NUCLEOSIDE DIPHOSPHATE KINASE 7"/>
    <property type="match status" value="1"/>
</dbReference>
<keyword evidence="3" id="KW-0206">Cytoskeleton</keyword>
<dbReference type="SMART" id="SM00676">
    <property type="entry name" value="DM10"/>
    <property type="match status" value="1"/>
</dbReference>
<evidence type="ECO:0000256" key="2">
    <source>
        <dbReference type="ARBA" id="ARBA00022490"/>
    </source>
</evidence>
<dbReference type="InterPro" id="IPR006602">
    <property type="entry name" value="DM10_dom"/>
</dbReference>
<gene>
    <name evidence="7" type="ORF">OXX778_LOCUS6024</name>
</gene>
<dbReference type="Pfam" id="PF00334">
    <property type="entry name" value="NDK"/>
    <property type="match status" value="2"/>
</dbReference>
<sequence length="350" mass="39608">MSEERFCFHADWYDPQAAFNRRYQLLYYPSDGSVELFEIKTKRHFLKRSRIETINPSDLYIGSTVTILSRTMKIVEYGDVYTSRSLSSNQQRTTAVLVKGHLSKLGQIIDSVYKSGIKISKMRQVQLNTQDAYHLISTQRDKSNFNVCTNALTEGPIVVMELLGADALNKWKSVIGVSDITSELDFETMNKINENLLQNRKLGKNTAVYNDTTCCIIKPHLVASGMAGAAIYEIQRAGYDISAIMALNFSKPNAEEFLEVYKGVLQEYPEMVEELVNGTCFALEVKSQGSQGTFRDFCGPHDPEIARTLRPGTLRALFGTDKIKNAVHCTDLQEDSILEVEYFFRILDQI</sequence>
<evidence type="ECO:0000256" key="4">
    <source>
        <dbReference type="ARBA" id="ARBA00023273"/>
    </source>
</evidence>
<dbReference type="Gene3D" id="3.30.70.141">
    <property type="entry name" value="Nucleoside diphosphate kinase-like domain"/>
    <property type="match status" value="2"/>
</dbReference>
<comment type="caution">
    <text evidence="5">Lacks conserved residue(s) required for the propagation of feature annotation.</text>
</comment>
<dbReference type="GO" id="GO:0005813">
    <property type="term" value="C:centrosome"/>
    <property type="evidence" value="ECO:0007669"/>
    <property type="project" value="TreeGrafter"/>
</dbReference>
<evidence type="ECO:0000256" key="3">
    <source>
        <dbReference type="ARBA" id="ARBA00023212"/>
    </source>
</evidence>
<evidence type="ECO:0000256" key="5">
    <source>
        <dbReference type="PROSITE-ProRule" id="PRU00706"/>
    </source>
</evidence>
<dbReference type="Pfam" id="PF25364">
    <property type="entry name" value="PH_NDK7_N"/>
    <property type="match status" value="1"/>
</dbReference>
<keyword evidence="4" id="KW-0966">Cell projection</keyword>
<comment type="subcellular location">
    <subcellularLocation>
        <location evidence="1">Cytoplasm</location>
        <location evidence="1">Cytoskeleton</location>
        <location evidence="1">Cilium axoneme</location>
    </subcellularLocation>
</comment>
<dbReference type="FunFam" id="3.30.70.141:FF:000004">
    <property type="entry name" value="Nucleoside diphosphate kinase 7"/>
    <property type="match status" value="1"/>
</dbReference>
<dbReference type="InterPro" id="IPR036850">
    <property type="entry name" value="NDK-like_dom_sf"/>
</dbReference>
<proteinExistence type="inferred from homology"/>
<dbReference type="OrthoDB" id="270127at2759"/>
<dbReference type="AlphaFoldDB" id="A0A813S6Z1"/>
<keyword evidence="2" id="KW-0963">Cytoplasm</keyword>
<dbReference type="PROSITE" id="PS51374">
    <property type="entry name" value="NDPK_LIKE"/>
    <property type="match status" value="2"/>
</dbReference>
<dbReference type="PROSITE" id="PS51336">
    <property type="entry name" value="DM10"/>
    <property type="match status" value="1"/>
</dbReference>
<dbReference type="InterPro" id="IPR034907">
    <property type="entry name" value="NDK-like_dom"/>
</dbReference>
<dbReference type="Proteomes" id="UP000663879">
    <property type="component" value="Unassembled WGS sequence"/>
</dbReference>
<feature type="domain" description="DM10" evidence="6">
    <location>
        <begin position="2"/>
        <end position="90"/>
    </location>
</feature>
<dbReference type="GO" id="GO:0005879">
    <property type="term" value="C:axonemal microtubule"/>
    <property type="evidence" value="ECO:0007669"/>
    <property type="project" value="TreeGrafter"/>
</dbReference>
<dbReference type="EMBL" id="CAJNOC010000690">
    <property type="protein sequence ID" value="CAF0792128.1"/>
    <property type="molecule type" value="Genomic_DNA"/>
</dbReference>
<dbReference type="PANTHER" id="PTHR43109">
    <property type="entry name" value="NUCLEOSIDE DIPHOSPHATE KINASE 7"/>
    <property type="match status" value="1"/>
</dbReference>
<evidence type="ECO:0000256" key="1">
    <source>
        <dbReference type="ARBA" id="ARBA00004430"/>
    </source>
</evidence>